<dbReference type="SUPFAM" id="SSF51120">
    <property type="entry name" value="beta-Roll"/>
    <property type="match status" value="5"/>
</dbReference>
<evidence type="ECO:0000259" key="4">
    <source>
        <dbReference type="Pfam" id="PF06594"/>
    </source>
</evidence>
<comment type="subcellular location">
    <subcellularLocation>
        <location evidence="1">Secreted</location>
    </subcellularLocation>
</comment>
<dbReference type="InterPro" id="IPR010566">
    <property type="entry name" value="Haemolys_ca-bd"/>
</dbReference>
<protein>
    <submittedName>
        <fullName evidence="5">Cyclolysin</fullName>
    </submittedName>
</protein>
<dbReference type="Gene3D" id="2.150.10.10">
    <property type="entry name" value="Serralysin-like metalloprotease, C-terminal"/>
    <property type="match status" value="4"/>
</dbReference>
<gene>
    <name evidence="5" type="primary">cya_5</name>
    <name evidence="5" type="ORF">NCTC10717_01710</name>
</gene>
<dbReference type="Pfam" id="PF00353">
    <property type="entry name" value="HemolysinCabind"/>
    <property type="match status" value="6"/>
</dbReference>
<feature type="domain" description="Haemolysin-type calcium binding-related" evidence="4">
    <location>
        <begin position="1185"/>
        <end position="1223"/>
    </location>
</feature>
<dbReference type="InterPro" id="IPR001343">
    <property type="entry name" value="Hemolysn_Ca-bd"/>
</dbReference>
<dbReference type="InterPro" id="IPR018511">
    <property type="entry name" value="Hemolysin-typ_Ca-bd_CS"/>
</dbReference>
<reference evidence="5 6" key="1">
    <citation type="submission" date="2018-06" db="EMBL/GenBank/DDBJ databases">
        <authorList>
            <consortium name="Pathogen Informatics"/>
            <person name="Doyle S."/>
        </authorList>
    </citation>
    <scope>NUCLEOTIDE SEQUENCE [LARGE SCALE GENOMIC DNA]</scope>
    <source>
        <strain evidence="5 6">NCTC10717</strain>
    </source>
</reference>
<sequence length="1504" mass="165325">MSNSIRFNFVSSVDSNWTISKVQLPIGDNNRRSWGSKEEFPGSWSNTWISNFTAHEYIVVHDQYGNIKHEFHGLAVDRKTNDEQVIGFFNDRLEYRKFEDNHFNDSYGQDYNNNKAVIFSGSYEEVNEKVHLMMEAGRKINAMDLDYPFFGLGVNSNSVAYTLIKAAGLENHEFDNFILPGAGVDILEKDESQDADIPIEKNNNGFSDYMSLFYFPLTPPPLPPSDPLTLDLNTDGVIATLPKGSGVFFDLDNSGFAENTAWFAPSEGVLVYDRNGNGRIDGGAELFGTETLLKDGSLAANGFAALAEFDTNADGLVDKRDANFADLRVWQDRNSDGIAQKDELLSLTAAGVAAISLDYEAKGGFTDENGVEHREFGHFINLQGESQAVHTLWFDSDRVQTVPVDVHHGAGIALSPTTTALPNAFGFGNVYSLHEAMERDASAKLKAVVRAFSEEKDVATRHNLIEDLLMTWAGQDGVHPAARGKAVDARHVAVMEKFWGQAALQALPNGVYAERLKASYAELRDYVYAQLVMQSHFKDLWNSIIFHQENGQWQGDFTATAAYFAALFAKGGDASELLRDFQFALSHITPHQSALLEAFLASAEQAAGVLLFSAREKMRAALRDGDDVFHLTEKDPYVSAGAGDDRVEGSAAEDMIFGAAGNDRLSGHDGNDLLHGGEGRDDLRGGDGDDLLIGGRGDDVLSGGLGNDVYVYHLGDGNDVIVNADKLGQQDRLKLQDIASDAVKASRLGQDLLLHLPDAAVLTLRDYFVSDGKSGSAVGKIEFADAQVWEIERVKDLVLQAHFESNHLYSYRGGNHLRGGTGADKLFGNLGDDVLEGKGGNDELSGAAGNDRYVYRFGDGKDRIHNQAAEGDDDVLVLQDILPEAVRLIRESQDLILRFVDEGEVRLQGFFAHQANTLSVQFADGSVWAAEILKKQYLIGTEQDDHLIGDAQANWIEGRGGEDRLEGRAGDDVLTGGRGHDVLYGGSGADRYRYALGDGSDVIHTGDSDTAVDTLEFVDVHSQQLRLARDGADLLFLLPDAAVLRVKSFFHADAVSGYALVAVMTIDGQWTTEDIKQMLLQGDAQNNRLQGYAGDDVLYAYAGNDELLGMVGNDRLYGGAGNDRLTGGLGDDYLQAGSGDDHYIYRAGDGNDRISQADAAMSDKDRLSLHGINPHFLSAQQSGQDLILRLHETGEQLVFERYFDGNLPKIAQIVFDNGSIWQAKHLAQLLPSISAGRDILYSTPFNDVYRPEGGNDRIIYHRGGGKDQYDFYDLTTATDTLYLSGIDAKSVVLERYDDDLHILFSDSEQDQIILSNHFANPQTLYDHALDQIRFDDGSTWYRAQIDQLGKAPEDLTQNTAWYGGFLQGGGGNDHLRGSIFADHLIGDDGDDHLDSRAGNDILQGGRGHDLLKGGWGNDLYLYRLGDGKDIIHDSQGVDSLRLIDIAAEDVRFILHEKDLILDIDAEDSIKIQNWQRQGKIETIYFKNSSMTHQQIDDWIVAEIL</sequence>
<dbReference type="InterPro" id="IPR050557">
    <property type="entry name" value="RTX_toxin/Mannuronan_C5-epim"/>
</dbReference>
<dbReference type="Proteomes" id="UP000254575">
    <property type="component" value="Unassembled WGS sequence"/>
</dbReference>
<evidence type="ECO:0000256" key="1">
    <source>
        <dbReference type="ARBA" id="ARBA00004613"/>
    </source>
</evidence>
<dbReference type="PRINTS" id="PR00313">
    <property type="entry name" value="CABNDNGRPT"/>
</dbReference>
<feature type="domain" description="Haemolysin-type calcium binding-related" evidence="4">
    <location>
        <begin position="1302"/>
        <end position="1343"/>
    </location>
</feature>
<accession>A0A380N2F9</accession>
<evidence type="ECO:0000313" key="5">
    <source>
        <dbReference type="EMBL" id="SUO97967.1"/>
    </source>
</evidence>
<dbReference type="GO" id="GO:0005509">
    <property type="term" value="F:calcium ion binding"/>
    <property type="evidence" value="ECO:0007669"/>
    <property type="project" value="InterPro"/>
</dbReference>
<dbReference type="PROSITE" id="PS00330">
    <property type="entry name" value="HEMOLYSIN_CALCIUM"/>
    <property type="match status" value="9"/>
</dbReference>
<evidence type="ECO:0000256" key="2">
    <source>
        <dbReference type="ARBA" id="ARBA00022525"/>
    </source>
</evidence>
<dbReference type="GO" id="GO:0005576">
    <property type="term" value="C:extracellular region"/>
    <property type="evidence" value="ECO:0007669"/>
    <property type="project" value="UniProtKB-SubCell"/>
</dbReference>
<dbReference type="EMBL" id="UHIA01000004">
    <property type="protein sequence ID" value="SUO97967.1"/>
    <property type="molecule type" value="Genomic_DNA"/>
</dbReference>
<dbReference type="Pfam" id="PF06594">
    <property type="entry name" value="HCBP_related"/>
    <property type="match status" value="2"/>
</dbReference>
<proteinExistence type="predicted"/>
<keyword evidence="3" id="KW-0106">Calcium</keyword>
<keyword evidence="2" id="KW-0964">Secreted</keyword>
<organism evidence="5 6">
    <name type="scientific">Suttonella indologenes</name>
    <dbReference type="NCBI Taxonomy" id="13276"/>
    <lineage>
        <taxon>Bacteria</taxon>
        <taxon>Pseudomonadati</taxon>
        <taxon>Pseudomonadota</taxon>
        <taxon>Gammaproteobacteria</taxon>
        <taxon>Cardiobacteriales</taxon>
        <taxon>Cardiobacteriaceae</taxon>
        <taxon>Suttonella</taxon>
    </lineage>
</organism>
<name>A0A380N2F9_9GAMM</name>
<keyword evidence="6" id="KW-1185">Reference proteome</keyword>
<dbReference type="PANTHER" id="PTHR38340">
    <property type="entry name" value="S-LAYER PROTEIN"/>
    <property type="match status" value="1"/>
</dbReference>
<dbReference type="PANTHER" id="PTHR38340:SF1">
    <property type="entry name" value="S-LAYER PROTEIN"/>
    <property type="match status" value="1"/>
</dbReference>
<dbReference type="InterPro" id="IPR011049">
    <property type="entry name" value="Serralysin-like_metalloprot_C"/>
</dbReference>
<evidence type="ECO:0000256" key="3">
    <source>
        <dbReference type="ARBA" id="ARBA00022837"/>
    </source>
</evidence>
<evidence type="ECO:0000313" key="6">
    <source>
        <dbReference type="Proteomes" id="UP000254575"/>
    </source>
</evidence>